<dbReference type="GO" id="GO:0008320">
    <property type="term" value="F:protein transmembrane transporter activity"/>
    <property type="evidence" value="ECO:0007669"/>
    <property type="project" value="UniProtKB-UniRule"/>
</dbReference>
<feature type="compositionally biased region" description="Basic and acidic residues" evidence="10">
    <location>
        <begin position="92"/>
        <end position="117"/>
    </location>
</feature>
<keyword evidence="6 9" id="KW-1133">Transmembrane helix</keyword>
<dbReference type="PANTHER" id="PTHR33162">
    <property type="entry name" value="SEC-INDEPENDENT PROTEIN TRANSLOCASE PROTEIN TATA, CHLOROPLASTIC"/>
    <property type="match status" value="1"/>
</dbReference>
<organism evidence="12 13">
    <name type="scientific">Alloyangia pacifica</name>
    <dbReference type="NCBI Taxonomy" id="311180"/>
    <lineage>
        <taxon>Bacteria</taxon>
        <taxon>Pseudomonadati</taxon>
        <taxon>Pseudomonadota</taxon>
        <taxon>Alphaproteobacteria</taxon>
        <taxon>Rhodobacterales</taxon>
        <taxon>Roseobacteraceae</taxon>
        <taxon>Alloyangia</taxon>
    </lineage>
</organism>
<dbReference type="RefSeq" id="WP_092420939.1">
    <property type="nucleotide sequence ID" value="NZ_FNCL01000002.1"/>
</dbReference>
<keyword evidence="3 9" id="KW-1003">Cell membrane</keyword>
<dbReference type="Pfam" id="PF02416">
    <property type="entry name" value="TatA_B_E"/>
    <property type="match status" value="1"/>
</dbReference>
<keyword evidence="8 9" id="KW-0472">Membrane</keyword>
<evidence type="ECO:0000256" key="2">
    <source>
        <dbReference type="ARBA" id="ARBA00022448"/>
    </source>
</evidence>
<dbReference type="InterPro" id="IPR018448">
    <property type="entry name" value="TatB"/>
</dbReference>
<evidence type="ECO:0000256" key="10">
    <source>
        <dbReference type="SAM" id="MobiDB-lite"/>
    </source>
</evidence>
<dbReference type="STRING" id="311180.SAMN04488050_101412"/>
<evidence type="ECO:0000256" key="4">
    <source>
        <dbReference type="ARBA" id="ARBA00022692"/>
    </source>
</evidence>
<keyword evidence="13" id="KW-1185">Reference proteome</keyword>
<name>A0A1I6PAH2_9RHOB</name>
<evidence type="ECO:0000313" key="13">
    <source>
        <dbReference type="Proteomes" id="UP000199392"/>
    </source>
</evidence>
<comment type="similarity">
    <text evidence="9">Belongs to the TatB family.</text>
</comment>
<evidence type="ECO:0000256" key="5">
    <source>
        <dbReference type="ARBA" id="ARBA00022927"/>
    </source>
</evidence>
<sequence length="160" mass="16993">MFDLGWSELMVIGIVALIVVGPKDLPVLFRNVGRFMGKARGMAREFSRAMNDAADEAGVRDVAKTLKTATNPVNSAMDGVRDAAKSMTDPTPPKKTEGLKEDPGALDAERAANKQKIEAGAARAAAERQKREAEAAAKKAEDAAKKAEELEAALKKDGEA</sequence>
<keyword evidence="7 9" id="KW-0811">Translocation</keyword>
<evidence type="ECO:0000256" key="3">
    <source>
        <dbReference type="ARBA" id="ARBA00022475"/>
    </source>
</evidence>
<evidence type="ECO:0000313" key="12">
    <source>
        <dbReference type="EMBL" id="SFS37169.1"/>
    </source>
</evidence>
<evidence type="ECO:0000256" key="9">
    <source>
        <dbReference type="HAMAP-Rule" id="MF_00237"/>
    </source>
</evidence>
<protein>
    <recommendedName>
        <fullName evidence="9">Sec-independent protein translocase protein TatB</fullName>
    </recommendedName>
</protein>
<comment type="function">
    <text evidence="9">Part of the twin-arginine translocation (Tat) system that transports large folded proteins containing a characteristic twin-arginine motif in their signal peptide across membranes. Together with TatC, TatB is part of a receptor directly interacting with Tat signal peptides. TatB may form an oligomeric binding site that transiently accommodates folded Tat precursor proteins before their translocation.</text>
</comment>
<evidence type="ECO:0000256" key="8">
    <source>
        <dbReference type="ARBA" id="ARBA00023136"/>
    </source>
</evidence>
<feature type="region of interest" description="Disordered" evidence="10">
    <location>
        <begin position="73"/>
        <end position="160"/>
    </location>
</feature>
<dbReference type="NCBIfam" id="TIGR01410">
    <property type="entry name" value="tatB"/>
    <property type="match status" value="1"/>
</dbReference>
<dbReference type="PRINTS" id="PR01506">
    <property type="entry name" value="TATBPROTEIN"/>
</dbReference>
<dbReference type="GO" id="GO:0043953">
    <property type="term" value="P:protein transport by the Tat complex"/>
    <property type="evidence" value="ECO:0007669"/>
    <property type="project" value="UniProtKB-UniRule"/>
</dbReference>
<evidence type="ECO:0000256" key="1">
    <source>
        <dbReference type="ARBA" id="ARBA00004167"/>
    </source>
</evidence>
<comment type="subcellular location">
    <subcellularLocation>
        <location evidence="9">Cell membrane</location>
        <topology evidence="9">Single-pass membrane protein</topology>
    </subcellularLocation>
    <subcellularLocation>
        <location evidence="1">Membrane</location>
        <topology evidence="1">Single-pass membrane protein</topology>
    </subcellularLocation>
</comment>
<keyword evidence="5 9" id="KW-0653">Protein transport</keyword>
<dbReference type="GO" id="GO:0033281">
    <property type="term" value="C:TAT protein transport complex"/>
    <property type="evidence" value="ECO:0007669"/>
    <property type="project" value="UniProtKB-UniRule"/>
</dbReference>
<dbReference type="Gene3D" id="1.20.5.3310">
    <property type="match status" value="1"/>
</dbReference>
<feature type="transmembrane region" description="Helical" evidence="11">
    <location>
        <begin position="6"/>
        <end position="29"/>
    </location>
</feature>
<dbReference type="OrthoDB" id="7206969at2"/>
<evidence type="ECO:0000256" key="11">
    <source>
        <dbReference type="SAM" id="Phobius"/>
    </source>
</evidence>
<accession>A0A1I6PAH2</accession>
<feature type="compositionally biased region" description="Basic and acidic residues" evidence="10">
    <location>
        <begin position="125"/>
        <end position="160"/>
    </location>
</feature>
<dbReference type="InterPro" id="IPR003369">
    <property type="entry name" value="TatA/B/E"/>
</dbReference>
<dbReference type="AlphaFoldDB" id="A0A1I6PAH2"/>
<keyword evidence="2 9" id="KW-0813">Transport</keyword>
<gene>
    <name evidence="9" type="primary">tatB</name>
    <name evidence="12" type="ORF">SAMN04488050_101412</name>
</gene>
<reference evidence="13" key="1">
    <citation type="submission" date="2016-10" db="EMBL/GenBank/DDBJ databases">
        <authorList>
            <person name="Varghese N."/>
            <person name="Submissions S."/>
        </authorList>
    </citation>
    <scope>NUCLEOTIDE SEQUENCE [LARGE SCALE GENOMIC DNA]</scope>
    <source>
        <strain evidence="13">DSM 26894</strain>
    </source>
</reference>
<dbReference type="EMBL" id="FOZW01000001">
    <property type="protein sequence ID" value="SFS37169.1"/>
    <property type="molecule type" value="Genomic_DNA"/>
</dbReference>
<dbReference type="Proteomes" id="UP000199392">
    <property type="component" value="Unassembled WGS sequence"/>
</dbReference>
<dbReference type="PANTHER" id="PTHR33162:SF1">
    <property type="entry name" value="SEC-INDEPENDENT PROTEIN TRANSLOCASE PROTEIN TATA, CHLOROPLASTIC"/>
    <property type="match status" value="1"/>
</dbReference>
<evidence type="ECO:0000256" key="7">
    <source>
        <dbReference type="ARBA" id="ARBA00023010"/>
    </source>
</evidence>
<dbReference type="HAMAP" id="MF_00237">
    <property type="entry name" value="TatB"/>
    <property type="match status" value="1"/>
</dbReference>
<proteinExistence type="inferred from homology"/>
<comment type="subunit">
    <text evidence="9">The Tat system comprises two distinct complexes: a TatABC complex, containing multiple copies of TatA, TatB and TatC subunits, and a separate TatA complex, containing only TatA subunits. Substrates initially bind to the TatABC complex, which probably triggers association of the separate TatA complex to form the active translocon.</text>
</comment>
<evidence type="ECO:0000256" key="6">
    <source>
        <dbReference type="ARBA" id="ARBA00022989"/>
    </source>
</evidence>
<keyword evidence="4 9" id="KW-0812">Transmembrane</keyword>